<feature type="compositionally biased region" description="Acidic residues" evidence="1">
    <location>
        <begin position="223"/>
        <end position="233"/>
    </location>
</feature>
<feature type="region of interest" description="Disordered" evidence="1">
    <location>
        <begin position="174"/>
        <end position="241"/>
    </location>
</feature>
<gene>
    <name evidence="2" type="ORF">SIPHO4S_00004</name>
</gene>
<dbReference type="InterPro" id="IPR022595">
    <property type="entry name" value="Enc34_ssDNA-bd"/>
</dbReference>
<sequence length="241" mass="27415">MGVKVNLKNVRVAWLKVFEKDQPKDPKIKPAYRMDIILDKDDTQLQKLEDAALDVMTEALKSEKAAEKWMDKNYGEGNIDNNCAVKDGDERDNVDENYEGKIYVSAKSFKQPRILSSEGEECREPEETIEGDPVEGKLPYGGCYCNVSIELWGQNNDKGKGLRANILGLKFVKDGEAFGGGGSSERATDDDLEGDDDEPRSKKSRRSRDEDDAPRKSRRSRDEDDDAEEDEEDDRRSRRRR</sequence>
<dbReference type="Gene3D" id="2.40.50.140">
    <property type="entry name" value="Nucleic acid-binding proteins"/>
    <property type="match status" value="1"/>
</dbReference>
<evidence type="ECO:0000313" key="3">
    <source>
        <dbReference type="Proteomes" id="UP000595016"/>
    </source>
</evidence>
<dbReference type="Proteomes" id="UP000595016">
    <property type="component" value="Segment"/>
</dbReference>
<keyword evidence="3" id="KW-1185">Reference proteome</keyword>
<dbReference type="EMBL" id="MW082583">
    <property type="protein sequence ID" value="QPI13700.1"/>
    <property type="molecule type" value="Genomic_DNA"/>
</dbReference>
<protein>
    <submittedName>
        <fullName evidence="2">Uncharacterized protein</fullName>
    </submittedName>
</protein>
<dbReference type="Pfam" id="PF10991">
    <property type="entry name" value="Enc34_ssDNA-bd"/>
    <property type="match status" value="1"/>
</dbReference>
<accession>A0A7S9SLJ0</accession>
<dbReference type="InterPro" id="IPR012340">
    <property type="entry name" value="NA-bd_OB-fold"/>
</dbReference>
<feature type="compositionally biased region" description="Acidic residues" evidence="1">
    <location>
        <begin position="188"/>
        <end position="198"/>
    </location>
</feature>
<proteinExistence type="predicted"/>
<name>A0A7S9SLJ0_9CAUD</name>
<evidence type="ECO:0000313" key="2">
    <source>
        <dbReference type="EMBL" id="QPI13700.1"/>
    </source>
</evidence>
<evidence type="ECO:0000256" key="1">
    <source>
        <dbReference type="SAM" id="MobiDB-lite"/>
    </source>
</evidence>
<dbReference type="SUPFAM" id="SSF50249">
    <property type="entry name" value="Nucleic acid-binding proteins"/>
    <property type="match status" value="1"/>
</dbReference>
<organism evidence="2 3">
    <name type="scientific">Serratia phage Tsm2</name>
    <dbReference type="NCBI Taxonomy" id="2787014"/>
    <lineage>
        <taxon>Viruses</taxon>
        <taxon>Duplodnaviria</taxon>
        <taxon>Heunggongvirae</taxon>
        <taxon>Uroviricota</taxon>
        <taxon>Caudoviricetes</taxon>
        <taxon>Sarkviridae</taxon>
        <taxon>Otakuvirus</taxon>
        <taxon>Otakuvirus Tsm2</taxon>
    </lineage>
</organism>
<reference evidence="2 3" key="1">
    <citation type="submission" date="2020-10" db="EMBL/GenBank/DDBJ databases">
        <authorList>
            <person name="Dukhno E.A."/>
            <person name="Kornienko N.O."/>
            <person name="Shybanov S.R."/>
            <person name="Kharina A.V."/>
            <person name="Budzanivska I.G."/>
        </authorList>
    </citation>
    <scope>NUCLEOTIDE SEQUENCE [LARGE SCALE GENOMIC DNA]</scope>
</reference>